<name>A0AAD2JDY4_MESFO</name>
<organism evidence="2 3">
    <name type="scientific">Mesoplasma florum</name>
    <name type="common">Acholeplasma florum</name>
    <dbReference type="NCBI Taxonomy" id="2151"/>
    <lineage>
        <taxon>Bacteria</taxon>
        <taxon>Bacillati</taxon>
        <taxon>Mycoplasmatota</taxon>
        <taxon>Mollicutes</taxon>
        <taxon>Entomoplasmatales</taxon>
        <taxon>Entomoplasmataceae</taxon>
        <taxon>Mesoplasma</taxon>
    </lineage>
</organism>
<sequence>MKEKQITKNQHFIPNFLIKRWKTSDDYILIVNDKGEKIKTKFINNINYFSKEFLYENSFSSKTNNLENKLRKIEEKYANLTAKINENVTKNKKMNQQNLHINDLALIETFVKLQMFRNHDYWNILNQSKDEILEYLNEIIDSYYSYTKMGNLEKEKLNDKIKFKRDQLELNKAKIGFDRYEYEMHSLYNSPKYFLIHSIHLSYYYTVISFEGEYLSISNLGQYICSDQFGENYFYLIPISPKNAILKRSIYSDSNKCFNFLVNNFFSSLEKKNNFKKIMFNELRTISEFSIASPSFLNDNFIEEFKKYLNTNIKIRVMDAKTKSNITIINKQ</sequence>
<dbReference type="Pfam" id="PF14022">
    <property type="entry name" value="DUF4238"/>
    <property type="match status" value="1"/>
</dbReference>
<keyword evidence="1" id="KW-0175">Coiled coil</keyword>
<dbReference type="Proteomes" id="UP000237990">
    <property type="component" value="Chromosome"/>
</dbReference>
<feature type="coiled-coil region" evidence="1">
    <location>
        <begin position="56"/>
        <end position="90"/>
    </location>
</feature>
<gene>
    <name evidence="2" type="ORF">MflW12_3450</name>
</gene>
<evidence type="ECO:0008006" key="4">
    <source>
        <dbReference type="Google" id="ProtNLM"/>
    </source>
</evidence>
<proteinExistence type="predicted"/>
<dbReference type="EMBL" id="CP022432">
    <property type="protein sequence ID" value="AVN65750.1"/>
    <property type="molecule type" value="Genomic_DNA"/>
</dbReference>
<evidence type="ECO:0000256" key="1">
    <source>
        <dbReference type="SAM" id="Coils"/>
    </source>
</evidence>
<evidence type="ECO:0000313" key="2">
    <source>
        <dbReference type="EMBL" id="AVN65750.1"/>
    </source>
</evidence>
<reference evidence="2 3" key="1">
    <citation type="submission" date="2017-07" db="EMBL/GenBank/DDBJ databases">
        <title>Comparative genomic analysis of Mesoplasma florum.</title>
        <authorList>
            <person name="Baby V."/>
            <person name="Lachance J.-C."/>
            <person name="Gagnon J."/>
            <person name="Lucier J.-F."/>
            <person name="Matteau D."/>
            <person name="Knight T.F."/>
            <person name="Rodrigue S."/>
        </authorList>
    </citation>
    <scope>NUCLEOTIDE SEQUENCE [LARGE SCALE GENOMIC DNA]</scope>
    <source>
        <strain evidence="2 3">W12</strain>
    </source>
</reference>
<dbReference type="RefSeq" id="WP_023025727.1">
    <property type="nucleotide sequence ID" value="NZ_CP022432.1"/>
</dbReference>
<dbReference type="InterPro" id="IPR025332">
    <property type="entry name" value="DUF4238"/>
</dbReference>
<accession>A0AAD2JDY4</accession>
<dbReference type="AlphaFoldDB" id="A0AAD2JDY4"/>
<protein>
    <recommendedName>
        <fullName evidence="4">DUF4238 domain-containing protein</fullName>
    </recommendedName>
</protein>
<evidence type="ECO:0000313" key="3">
    <source>
        <dbReference type="Proteomes" id="UP000237990"/>
    </source>
</evidence>